<dbReference type="SUPFAM" id="SSF56300">
    <property type="entry name" value="Metallo-dependent phosphatases"/>
    <property type="match status" value="1"/>
</dbReference>
<evidence type="ECO:0000313" key="3">
    <source>
        <dbReference type="EMBL" id="WNC15235.1"/>
    </source>
</evidence>
<reference evidence="3 4" key="1">
    <citation type="submission" date="2023-09" db="EMBL/GenBank/DDBJ databases">
        <title>Complete Genome and Methylome dissection of Bacillus brevis NEB573 original source of BbsI restriction endonuclease.</title>
        <authorList>
            <person name="Fomenkov A."/>
            <person name="Roberts R.D."/>
        </authorList>
    </citation>
    <scope>NUCLEOTIDE SEQUENCE [LARGE SCALE GENOMIC DNA]</scope>
    <source>
        <strain evidence="3 4">NEB573</strain>
    </source>
</reference>
<proteinExistence type="inferred from homology"/>
<dbReference type="EMBL" id="CP134050">
    <property type="protein sequence ID" value="WNC15235.1"/>
    <property type="molecule type" value="Genomic_DNA"/>
</dbReference>
<evidence type="ECO:0000313" key="4">
    <source>
        <dbReference type="Proteomes" id="UP001256827"/>
    </source>
</evidence>
<keyword evidence="4" id="KW-1185">Reference proteome</keyword>
<dbReference type="Proteomes" id="UP001256827">
    <property type="component" value="Chromosome"/>
</dbReference>
<dbReference type="Pfam" id="PF12850">
    <property type="entry name" value="Metallophos_2"/>
    <property type="match status" value="1"/>
</dbReference>
<dbReference type="RefSeq" id="WP_310768764.1">
    <property type="nucleotide sequence ID" value="NZ_CP134050.1"/>
</dbReference>
<feature type="domain" description="Calcineurin-like phosphoesterase" evidence="2">
    <location>
        <begin position="13"/>
        <end position="205"/>
    </location>
</feature>
<protein>
    <submittedName>
        <fullName evidence="3">Metallophosphoesterase family protein</fullName>
    </submittedName>
</protein>
<dbReference type="Gene3D" id="3.60.21.10">
    <property type="match status" value="1"/>
</dbReference>
<dbReference type="InterPro" id="IPR050126">
    <property type="entry name" value="Ap4A_hydrolase"/>
</dbReference>
<dbReference type="PANTHER" id="PTHR42850">
    <property type="entry name" value="METALLOPHOSPHOESTERASE"/>
    <property type="match status" value="1"/>
</dbReference>
<sequence>MEIEVDLGGVSQMKIAALYDIHGNLPALNAVLNELEEVKPDLIVVGGDIVSGPMPKQTMERLFAHADPVRCIRGNGDREVVMAFDGQPLPAALSEKGRQKTQWVAQQLTPSQRDFLCELPATATLHVEGLGDVLFCHATPYSDEEIFTPITPQERIVTIFAGIREKMVVCGHTHMQFERQAGSLRIVNAGSVGMPFADQPGAYWLLISPAGYEFRRTAYDLETAAKEIRASGDPQGDEFAEGNVLKVPTAGEATQFLEGMAAKN</sequence>
<gene>
    <name evidence="3" type="ORF">RGB73_02340</name>
</gene>
<dbReference type="InterPro" id="IPR011152">
    <property type="entry name" value="Pesterase_MJ0912"/>
</dbReference>
<organism evidence="3 4">
    <name type="scientific">Brevibacillus brevis</name>
    <name type="common">Bacillus brevis</name>
    <dbReference type="NCBI Taxonomy" id="1393"/>
    <lineage>
        <taxon>Bacteria</taxon>
        <taxon>Bacillati</taxon>
        <taxon>Bacillota</taxon>
        <taxon>Bacilli</taxon>
        <taxon>Bacillales</taxon>
        <taxon>Paenibacillaceae</taxon>
        <taxon>Brevibacillus</taxon>
    </lineage>
</organism>
<name>A0ABY9T561_BREBE</name>
<evidence type="ECO:0000256" key="1">
    <source>
        <dbReference type="ARBA" id="ARBA00008950"/>
    </source>
</evidence>
<dbReference type="InterPro" id="IPR024654">
    <property type="entry name" value="Calcineurin-like_PHP_lpxH"/>
</dbReference>
<dbReference type="PANTHER" id="PTHR42850:SF2">
    <property type="entry name" value="BLL5683 PROTEIN"/>
    <property type="match status" value="1"/>
</dbReference>
<dbReference type="CDD" id="cd00838">
    <property type="entry name" value="MPP_superfamily"/>
    <property type="match status" value="1"/>
</dbReference>
<accession>A0ABY9T561</accession>
<comment type="similarity">
    <text evidence="1">Belongs to the metallophosphoesterase superfamily. YfcE family.</text>
</comment>
<dbReference type="PIRSF" id="PIRSF000883">
    <property type="entry name" value="Pesterase_MJ0912"/>
    <property type="match status" value="1"/>
</dbReference>
<evidence type="ECO:0000259" key="2">
    <source>
        <dbReference type="Pfam" id="PF12850"/>
    </source>
</evidence>
<dbReference type="InterPro" id="IPR029052">
    <property type="entry name" value="Metallo-depent_PP-like"/>
</dbReference>